<dbReference type="PROSITE" id="PS01057">
    <property type="entry name" value="SAICAR_SYNTHETASE_1"/>
    <property type="match status" value="1"/>
</dbReference>
<sequence length="295" mass="33225">MSQPMKQLKNYELIAQGKVRDIYAIDEQHMLIVTTDRLSAFDVIMDQPIPDKGKVLLQVSNFWFDKLSHVIENHLTDIDIDELSVTDEEAEYLEGRAIVVRRLRPLPVEAVVRGYLIGSGWKDYQETGEVCGVKLPAGLNQASKLPETIFTPASKADVGDHDENISYDVMEQKIGPALAKQVRDTSLQLYTEAAEYALARGIIIADTKFEFGLDENDKLILIDEILTPDSSRFWPADEYAEGTSPPSFDKQFLRDYLETLNWNKKAPGPDLPAEVLEKTAEKYKEVASRLTESTA</sequence>
<dbReference type="PANTHER" id="PTHR43700">
    <property type="entry name" value="PHOSPHORIBOSYLAMINOIMIDAZOLE-SUCCINOCARBOXAMIDE SYNTHASE"/>
    <property type="match status" value="1"/>
</dbReference>
<evidence type="ECO:0000313" key="10">
    <source>
        <dbReference type="EMBL" id="PWQ94768.1"/>
    </source>
</evidence>
<dbReference type="InterPro" id="IPR001636">
    <property type="entry name" value="SAICAR_synth"/>
</dbReference>
<dbReference type="AlphaFoldDB" id="A0A317C8F8"/>
<dbReference type="Proteomes" id="UP000245506">
    <property type="component" value="Unassembled WGS sequence"/>
</dbReference>
<name>A0A317C8F8_9GAMM</name>
<evidence type="ECO:0000256" key="7">
    <source>
        <dbReference type="ARBA" id="ARBA00048475"/>
    </source>
</evidence>
<evidence type="ECO:0000256" key="2">
    <source>
        <dbReference type="ARBA" id="ARBA00010190"/>
    </source>
</evidence>
<gene>
    <name evidence="8" type="primary">purC</name>
    <name evidence="10" type="ORF">DKT75_15915</name>
</gene>
<dbReference type="SUPFAM" id="SSF56104">
    <property type="entry name" value="SAICAR synthase-like"/>
    <property type="match status" value="1"/>
</dbReference>
<organism evidence="10 11">
    <name type="scientific">Leucothrix arctica</name>
    <dbReference type="NCBI Taxonomy" id="1481894"/>
    <lineage>
        <taxon>Bacteria</taxon>
        <taxon>Pseudomonadati</taxon>
        <taxon>Pseudomonadota</taxon>
        <taxon>Gammaproteobacteria</taxon>
        <taxon>Thiotrichales</taxon>
        <taxon>Thiotrichaceae</taxon>
        <taxon>Leucothrix</taxon>
    </lineage>
</organism>
<dbReference type="NCBIfam" id="TIGR00081">
    <property type="entry name" value="purC"/>
    <property type="match status" value="1"/>
</dbReference>
<feature type="domain" description="SAICAR synthetase/ADE2 N-terminal" evidence="9">
    <location>
        <begin position="14"/>
        <end position="266"/>
    </location>
</feature>
<comment type="pathway">
    <text evidence="1 8">Purine metabolism; IMP biosynthesis via de novo pathway; 5-amino-1-(5-phospho-D-ribosyl)imidazole-4-carboxamide from 5-amino-1-(5-phospho-D-ribosyl)imidazole-4-carboxylate: step 1/2.</text>
</comment>
<keyword evidence="11" id="KW-1185">Reference proteome</keyword>
<dbReference type="PANTHER" id="PTHR43700:SF1">
    <property type="entry name" value="PHOSPHORIBOSYLAMINOIMIDAZOLE-SUCCINOCARBOXAMIDE SYNTHASE"/>
    <property type="match status" value="1"/>
</dbReference>
<dbReference type="Gene3D" id="3.30.200.20">
    <property type="entry name" value="Phosphorylase Kinase, domain 1"/>
    <property type="match status" value="1"/>
</dbReference>
<keyword evidence="6 8" id="KW-0067">ATP-binding</keyword>
<dbReference type="EC" id="6.3.2.6" evidence="8"/>
<dbReference type="EMBL" id="QGKL01000039">
    <property type="protein sequence ID" value="PWQ94768.1"/>
    <property type="molecule type" value="Genomic_DNA"/>
</dbReference>
<dbReference type="UniPathway" id="UPA00074">
    <property type="reaction ID" value="UER00131"/>
</dbReference>
<evidence type="ECO:0000313" key="11">
    <source>
        <dbReference type="Proteomes" id="UP000245506"/>
    </source>
</evidence>
<evidence type="ECO:0000256" key="8">
    <source>
        <dbReference type="HAMAP-Rule" id="MF_00137"/>
    </source>
</evidence>
<dbReference type="CDD" id="cd01414">
    <property type="entry name" value="SAICAR_synt_Sc"/>
    <property type="match status" value="1"/>
</dbReference>
<dbReference type="HAMAP" id="MF_00137">
    <property type="entry name" value="SAICAR_synth"/>
    <property type="match status" value="1"/>
</dbReference>
<keyword evidence="4 8" id="KW-0547">Nucleotide-binding</keyword>
<dbReference type="GO" id="GO:0006189">
    <property type="term" value="P:'de novo' IMP biosynthetic process"/>
    <property type="evidence" value="ECO:0007669"/>
    <property type="project" value="UniProtKB-UniRule"/>
</dbReference>
<evidence type="ECO:0000256" key="3">
    <source>
        <dbReference type="ARBA" id="ARBA00022598"/>
    </source>
</evidence>
<evidence type="ECO:0000259" key="9">
    <source>
        <dbReference type="Pfam" id="PF01259"/>
    </source>
</evidence>
<comment type="caution">
    <text evidence="10">The sequence shown here is derived from an EMBL/GenBank/DDBJ whole genome shotgun (WGS) entry which is preliminary data.</text>
</comment>
<dbReference type="PROSITE" id="PS01058">
    <property type="entry name" value="SAICAR_SYNTHETASE_2"/>
    <property type="match status" value="1"/>
</dbReference>
<reference evidence="10 11" key="1">
    <citation type="submission" date="2018-05" db="EMBL/GenBank/DDBJ databases">
        <title>Leucothrix arctica sp. nov., isolated from Arctic seawater.</title>
        <authorList>
            <person name="Choi A."/>
            <person name="Baek K."/>
        </authorList>
    </citation>
    <scope>NUCLEOTIDE SEQUENCE [LARGE SCALE GENOMIC DNA]</scope>
    <source>
        <strain evidence="10 11">IMCC9719</strain>
    </source>
</reference>
<protein>
    <recommendedName>
        <fullName evidence="8">Phosphoribosylaminoimidazole-succinocarboxamide synthase</fullName>
        <ecNumber evidence="8">6.3.2.6</ecNumber>
    </recommendedName>
    <alternativeName>
        <fullName evidence="8">SAICAR synthetase</fullName>
    </alternativeName>
</protein>
<dbReference type="InterPro" id="IPR028923">
    <property type="entry name" value="SAICAR_synt/ADE2_N"/>
</dbReference>
<comment type="catalytic activity">
    <reaction evidence="7 8">
        <text>5-amino-1-(5-phospho-D-ribosyl)imidazole-4-carboxylate + L-aspartate + ATP = (2S)-2-[5-amino-1-(5-phospho-beta-D-ribosyl)imidazole-4-carboxamido]succinate + ADP + phosphate + 2 H(+)</text>
        <dbReference type="Rhea" id="RHEA:22628"/>
        <dbReference type="ChEBI" id="CHEBI:15378"/>
        <dbReference type="ChEBI" id="CHEBI:29991"/>
        <dbReference type="ChEBI" id="CHEBI:30616"/>
        <dbReference type="ChEBI" id="CHEBI:43474"/>
        <dbReference type="ChEBI" id="CHEBI:58443"/>
        <dbReference type="ChEBI" id="CHEBI:77657"/>
        <dbReference type="ChEBI" id="CHEBI:456216"/>
        <dbReference type="EC" id="6.3.2.6"/>
    </reaction>
</comment>
<evidence type="ECO:0000256" key="4">
    <source>
        <dbReference type="ARBA" id="ARBA00022741"/>
    </source>
</evidence>
<dbReference type="GO" id="GO:0004639">
    <property type="term" value="F:phosphoribosylaminoimidazolesuccinocarboxamide synthase activity"/>
    <property type="evidence" value="ECO:0007669"/>
    <property type="project" value="UniProtKB-UniRule"/>
</dbReference>
<dbReference type="OrthoDB" id="9801549at2"/>
<comment type="similarity">
    <text evidence="2 8">Belongs to the SAICAR synthetase family.</text>
</comment>
<proteinExistence type="inferred from homology"/>
<dbReference type="GO" id="GO:0005737">
    <property type="term" value="C:cytoplasm"/>
    <property type="evidence" value="ECO:0007669"/>
    <property type="project" value="TreeGrafter"/>
</dbReference>
<evidence type="ECO:0000256" key="6">
    <source>
        <dbReference type="ARBA" id="ARBA00022840"/>
    </source>
</evidence>
<dbReference type="NCBIfam" id="NF010568">
    <property type="entry name" value="PRK13961.1"/>
    <property type="match status" value="1"/>
</dbReference>
<keyword evidence="5 8" id="KW-0658">Purine biosynthesis</keyword>
<dbReference type="FunFam" id="3.30.470.20:FF:000015">
    <property type="entry name" value="Phosphoribosylaminoimidazole-succinocarboxamide synthase"/>
    <property type="match status" value="1"/>
</dbReference>
<evidence type="ECO:0000256" key="5">
    <source>
        <dbReference type="ARBA" id="ARBA00022755"/>
    </source>
</evidence>
<dbReference type="Pfam" id="PF01259">
    <property type="entry name" value="SAICAR_synt"/>
    <property type="match status" value="1"/>
</dbReference>
<evidence type="ECO:0000256" key="1">
    <source>
        <dbReference type="ARBA" id="ARBA00004672"/>
    </source>
</evidence>
<dbReference type="GO" id="GO:0005524">
    <property type="term" value="F:ATP binding"/>
    <property type="evidence" value="ECO:0007669"/>
    <property type="project" value="UniProtKB-KW"/>
</dbReference>
<dbReference type="InterPro" id="IPR018236">
    <property type="entry name" value="SAICAR_synthetase_CS"/>
</dbReference>
<accession>A0A317C8F8</accession>
<keyword evidence="3 8" id="KW-0436">Ligase</keyword>
<dbReference type="Gene3D" id="3.30.470.20">
    <property type="entry name" value="ATP-grasp fold, B domain"/>
    <property type="match status" value="1"/>
</dbReference>